<reference evidence="2 3" key="1">
    <citation type="submission" date="2024-10" db="EMBL/GenBank/DDBJ databases">
        <authorList>
            <person name="Kim D."/>
        </authorList>
    </citation>
    <scope>NUCLEOTIDE SEQUENCE [LARGE SCALE GENOMIC DNA]</scope>
    <source>
        <strain evidence="2">BH-2024</strain>
    </source>
</reference>
<feature type="compositionally biased region" description="Basic residues" evidence="1">
    <location>
        <begin position="33"/>
        <end position="47"/>
    </location>
</feature>
<name>A0ABD2LBX2_9BILA</name>
<comment type="caution">
    <text evidence="2">The sequence shown here is derived from an EMBL/GenBank/DDBJ whole genome shotgun (WGS) entry which is preliminary data.</text>
</comment>
<keyword evidence="3" id="KW-1185">Reference proteome</keyword>
<proteinExistence type="predicted"/>
<protein>
    <submittedName>
        <fullName evidence="2">Uncharacterized protein</fullName>
    </submittedName>
</protein>
<sequence>MTIGVSLAANVRFSLGPQMSGRKCPKVALKKRAANVRTAKVRPHLSGRRCPISSRPQMSGPQMSGPQMSGPQMSGPQMSGPQMSYNQTKPQKNN</sequence>
<evidence type="ECO:0000313" key="2">
    <source>
        <dbReference type="EMBL" id="KAL3112709.1"/>
    </source>
</evidence>
<feature type="compositionally biased region" description="Polar residues" evidence="1">
    <location>
        <begin position="54"/>
        <end position="94"/>
    </location>
</feature>
<organism evidence="2 3">
    <name type="scientific">Heterodera trifolii</name>
    <dbReference type="NCBI Taxonomy" id="157864"/>
    <lineage>
        <taxon>Eukaryota</taxon>
        <taxon>Metazoa</taxon>
        <taxon>Ecdysozoa</taxon>
        <taxon>Nematoda</taxon>
        <taxon>Chromadorea</taxon>
        <taxon>Rhabditida</taxon>
        <taxon>Tylenchina</taxon>
        <taxon>Tylenchomorpha</taxon>
        <taxon>Tylenchoidea</taxon>
        <taxon>Heteroderidae</taxon>
        <taxon>Heteroderinae</taxon>
        <taxon>Heterodera</taxon>
    </lineage>
</organism>
<evidence type="ECO:0000256" key="1">
    <source>
        <dbReference type="SAM" id="MobiDB-lite"/>
    </source>
</evidence>
<accession>A0ABD2LBX2</accession>
<gene>
    <name evidence="2" type="ORF">niasHT_013745</name>
</gene>
<feature type="region of interest" description="Disordered" evidence="1">
    <location>
        <begin position="33"/>
        <end position="94"/>
    </location>
</feature>
<dbReference type="EMBL" id="JBICBT010000465">
    <property type="protein sequence ID" value="KAL3112709.1"/>
    <property type="molecule type" value="Genomic_DNA"/>
</dbReference>
<evidence type="ECO:0000313" key="3">
    <source>
        <dbReference type="Proteomes" id="UP001620626"/>
    </source>
</evidence>
<dbReference type="AlphaFoldDB" id="A0ABD2LBX2"/>
<dbReference type="Proteomes" id="UP001620626">
    <property type="component" value="Unassembled WGS sequence"/>
</dbReference>